<proteinExistence type="predicted"/>
<dbReference type="PANTHER" id="PTHR10625:SF10">
    <property type="entry name" value="HISTONE DEACETYLASE HDAC1"/>
    <property type="match status" value="1"/>
</dbReference>
<dbReference type="InterPro" id="IPR000286">
    <property type="entry name" value="HDACs"/>
</dbReference>
<dbReference type="GO" id="GO:0040029">
    <property type="term" value="P:epigenetic regulation of gene expression"/>
    <property type="evidence" value="ECO:0007669"/>
    <property type="project" value="TreeGrafter"/>
</dbReference>
<dbReference type="CDD" id="cd09992">
    <property type="entry name" value="HDAC_classII"/>
    <property type="match status" value="1"/>
</dbReference>
<accession>A0A0F9SDA7</accession>
<dbReference type="PANTHER" id="PTHR10625">
    <property type="entry name" value="HISTONE DEACETYLASE HDAC1-RELATED"/>
    <property type="match status" value="1"/>
</dbReference>
<dbReference type="GO" id="GO:0004407">
    <property type="term" value="F:histone deacetylase activity"/>
    <property type="evidence" value="ECO:0007669"/>
    <property type="project" value="TreeGrafter"/>
</dbReference>
<reference evidence="2" key="1">
    <citation type="journal article" date="2015" name="Nature">
        <title>Complex archaea that bridge the gap between prokaryotes and eukaryotes.</title>
        <authorList>
            <person name="Spang A."/>
            <person name="Saw J.H."/>
            <person name="Jorgensen S.L."/>
            <person name="Zaremba-Niedzwiedzka K."/>
            <person name="Martijn J."/>
            <person name="Lind A.E."/>
            <person name="van Eijk R."/>
            <person name="Schleper C."/>
            <person name="Guy L."/>
            <person name="Ettema T.J."/>
        </authorList>
    </citation>
    <scope>NUCLEOTIDE SEQUENCE</scope>
</reference>
<evidence type="ECO:0000313" key="2">
    <source>
        <dbReference type="EMBL" id="KKN27368.1"/>
    </source>
</evidence>
<dbReference type="SUPFAM" id="SSF52768">
    <property type="entry name" value="Arginase/deacetylase"/>
    <property type="match status" value="1"/>
</dbReference>
<dbReference type="EMBL" id="LAZR01002643">
    <property type="protein sequence ID" value="KKN27368.1"/>
    <property type="molecule type" value="Genomic_DNA"/>
</dbReference>
<dbReference type="InterPro" id="IPR037138">
    <property type="entry name" value="His_deacetylse_dom_sf"/>
</dbReference>
<name>A0A0F9SDA7_9ZZZZ</name>
<feature type="domain" description="Histone deacetylase" evidence="1">
    <location>
        <begin position="19"/>
        <end position="321"/>
    </location>
</feature>
<comment type="caution">
    <text evidence="2">The sequence shown here is derived from an EMBL/GenBank/DDBJ whole genome shotgun (WGS) entry which is preliminary data.</text>
</comment>
<dbReference type="Pfam" id="PF00850">
    <property type="entry name" value="Hist_deacetyl"/>
    <property type="match status" value="1"/>
</dbReference>
<gene>
    <name evidence="2" type="ORF">LCGC14_0865350</name>
</gene>
<dbReference type="InterPro" id="IPR023801">
    <property type="entry name" value="His_deacetylse_dom"/>
</dbReference>
<evidence type="ECO:0000259" key="1">
    <source>
        <dbReference type="Pfam" id="PF00850"/>
    </source>
</evidence>
<sequence length="364" mass="41598">MTTGIIYDDIYLQHRIGTHIESHHRLIEIMDFLKKNNILNESEFKLIHPRKASLDQINYVHKVELINEIENLCKLSEKTNQIQSLDPDTVVSPKTYQASLSSVGGNLQAIDMIIGEEIKNAFALVRPPGHHSNSYKCAGFCIFNNVAIAAEYLFREKGYKRVVIIDWDCHHGNGTQDIFYYGSESKSGELVVFNSHQYSTFFYPGSGSINEIGIGNGEGKIINYPMPPRAADDVIPLYFNEIVKPICQEFKPEFFLISAGFDTHWTDQLTDMGWTIQAPANYLKMIKSIAKEYAHNRILLTLEGGYKVDKQAKAVYNCLRVLNDENDKLIEEKSRTSDKTVLNYINKKLIPTLKEKLNPFWNCF</sequence>
<dbReference type="InterPro" id="IPR023696">
    <property type="entry name" value="Ureohydrolase_dom_sf"/>
</dbReference>
<dbReference type="AlphaFoldDB" id="A0A0F9SDA7"/>
<protein>
    <recommendedName>
        <fullName evidence="1">Histone deacetylase domain-containing protein</fullName>
    </recommendedName>
</protein>
<dbReference type="Gene3D" id="3.40.800.20">
    <property type="entry name" value="Histone deacetylase domain"/>
    <property type="match status" value="1"/>
</dbReference>
<organism evidence="2">
    <name type="scientific">marine sediment metagenome</name>
    <dbReference type="NCBI Taxonomy" id="412755"/>
    <lineage>
        <taxon>unclassified sequences</taxon>
        <taxon>metagenomes</taxon>
        <taxon>ecological metagenomes</taxon>
    </lineage>
</organism>
<dbReference type="PRINTS" id="PR01270">
    <property type="entry name" value="HDASUPER"/>
</dbReference>